<dbReference type="AlphaFoldDB" id="A0AAD7D7J3"/>
<reference evidence="1" key="1">
    <citation type="submission" date="2023-03" db="EMBL/GenBank/DDBJ databases">
        <title>Massive genome expansion in bonnet fungi (Mycena s.s.) driven by repeated elements and novel gene families across ecological guilds.</title>
        <authorList>
            <consortium name="Lawrence Berkeley National Laboratory"/>
            <person name="Harder C.B."/>
            <person name="Miyauchi S."/>
            <person name="Viragh M."/>
            <person name="Kuo A."/>
            <person name="Thoen E."/>
            <person name="Andreopoulos B."/>
            <person name="Lu D."/>
            <person name="Skrede I."/>
            <person name="Drula E."/>
            <person name="Henrissat B."/>
            <person name="Morin E."/>
            <person name="Kohler A."/>
            <person name="Barry K."/>
            <person name="LaButti K."/>
            <person name="Morin E."/>
            <person name="Salamov A."/>
            <person name="Lipzen A."/>
            <person name="Mereny Z."/>
            <person name="Hegedus B."/>
            <person name="Baldrian P."/>
            <person name="Stursova M."/>
            <person name="Weitz H."/>
            <person name="Taylor A."/>
            <person name="Grigoriev I.V."/>
            <person name="Nagy L.G."/>
            <person name="Martin F."/>
            <person name="Kauserud H."/>
        </authorList>
    </citation>
    <scope>NUCLEOTIDE SEQUENCE</scope>
    <source>
        <strain evidence="1">CBHHK067</strain>
    </source>
</reference>
<evidence type="ECO:0000313" key="1">
    <source>
        <dbReference type="EMBL" id="KAJ7683129.1"/>
    </source>
</evidence>
<keyword evidence="2" id="KW-1185">Reference proteome</keyword>
<protein>
    <submittedName>
        <fullName evidence="1">Uncharacterized protein</fullName>
    </submittedName>
</protein>
<comment type="caution">
    <text evidence="1">The sequence shown here is derived from an EMBL/GenBank/DDBJ whole genome shotgun (WGS) entry which is preliminary data.</text>
</comment>
<proteinExistence type="predicted"/>
<accession>A0AAD7D7J3</accession>
<gene>
    <name evidence="1" type="ORF">B0H17DRAFT_44213</name>
</gene>
<organism evidence="1 2">
    <name type="scientific">Mycena rosella</name>
    <name type="common">Pink bonnet</name>
    <name type="synonym">Agaricus rosellus</name>
    <dbReference type="NCBI Taxonomy" id="1033263"/>
    <lineage>
        <taxon>Eukaryota</taxon>
        <taxon>Fungi</taxon>
        <taxon>Dikarya</taxon>
        <taxon>Basidiomycota</taxon>
        <taxon>Agaricomycotina</taxon>
        <taxon>Agaricomycetes</taxon>
        <taxon>Agaricomycetidae</taxon>
        <taxon>Agaricales</taxon>
        <taxon>Marasmiineae</taxon>
        <taxon>Mycenaceae</taxon>
        <taxon>Mycena</taxon>
    </lineage>
</organism>
<dbReference type="Proteomes" id="UP001221757">
    <property type="component" value="Unassembled WGS sequence"/>
</dbReference>
<evidence type="ECO:0000313" key="2">
    <source>
        <dbReference type="Proteomes" id="UP001221757"/>
    </source>
</evidence>
<sequence length="213" mass="23384">DITACITPCITTTCTTTTRRSHPIRCIVNVYLYYYHQLVHHHRDVYPPPFRRHSLLILISVASCLPLGLVPSPAPQPRPVSLALYPRCKPALAFPSLCSCFDCCPPAISSSFVLLSMLLGAPLALLSVSDTFFRSAFASRFCPFKLYRPVVKLFGHPLATHQTQAPQSCTPNPQTCLAPQPLLNMMYPATATRIPAMPDIAPASASSTSTRRM</sequence>
<feature type="non-terminal residue" evidence="1">
    <location>
        <position position="1"/>
    </location>
</feature>
<name>A0AAD7D7J3_MYCRO</name>
<dbReference type="EMBL" id="JARKIE010000111">
    <property type="protein sequence ID" value="KAJ7683129.1"/>
    <property type="molecule type" value="Genomic_DNA"/>
</dbReference>